<dbReference type="InterPro" id="IPR039742">
    <property type="entry name" value="Shq1"/>
</dbReference>
<organism evidence="3 4">
    <name type="scientific">Fragilariopsis cylindrus CCMP1102</name>
    <dbReference type="NCBI Taxonomy" id="635003"/>
    <lineage>
        <taxon>Eukaryota</taxon>
        <taxon>Sar</taxon>
        <taxon>Stramenopiles</taxon>
        <taxon>Ochrophyta</taxon>
        <taxon>Bacillariophyta</taxon>
        <taxon>Bacillariophyceae</taxon>
        <taxon>Bacillariophycidae</taxon>
        <taxon>Bacillariales</taxon>
        <taxon>Bacillariaceae</taxon>
        <taxon>Fragilariopsis</taxon>
    </lineage>
</organism>
<protein>
    <recommendedName>
        <fullName evidence="2">CS domain-containing protein</fullName>
    </recommendedName>
</protein>
<dbReference type="OrthoDB" id="73639at2759"/>
<dbReference type="InParanoid" id="A0A1E7EIQ7"/>
<dbReference type="Gene3D" id="2.60.40.790">
    <property type="match status" value="1"/>
</dbReference>
<dbReference type="InterPro" id="IPR048696">
    <property type="entry name" value="SHQ1-like_CS"/>
</dbReference>
<dbReference type="GO" id="GO:0005654">
    <property type="term" value="C:nucleoplasm"/>
    <property type="evidence" value="ECO:0007669"/>
    <property type="project" value="TreeGrafter"/>
</dbReference>
<accession>A0A1E7EIQ7</accession>
<keyword evidence="4" id="KW-1185">Reference proteome</keyword>
<dbReference type="EMBL" id="KV784471">
    <property type="protein sequence ID" value="OEU05779.1"/>
    <property type="molecule type" value="Genomic_DNA"/>
</dbReference>
<feature type="region of interest" description="Disordered" evidence="1">
    <location>
        <begin position="67"/>
        <end position="130"/>
    </location>
</feature>
<dbReference type="InterPro" id="IPR008978">
    <property type="entry name" value="HSP20-like_chaperone"/>
</dbReference>
<dbReference type="PROSITE" id="PS51203">
    <property type="entry name" value="CS"/>
    <property type="match status" value="1"/>
</dbReference>
<name>A0A1E7EIQ7_9STRA</name>
<gene>
    <name evidence="3" type="ORF">FRACYDRAFT_258278</name>
</gene>
<feature type="compositionally biased region" description="Acidic residues" evidence="1">
    <location>
        <begin position="162"/>
        <end position="182"/>
    </location>
</feature>
<dbReference type="AlphaFoldDB" id="A0A1E7EIQ7"/>
<evidence type="ECO:0000313" key="4">
    <source>
        <dbReference type="Proteomes" id="UP000095751"/>
    </source>
</evidence>
<dbReference type="KEGG" id="fcy:FRACYDRAFT_258278"/>
<sequence>MPLTPRFTLSQTPTHIYVEINVPSFRLSSEIDGGMEVVLMGNNNSEFHFYAKPYLLKLNFFPNSFEDQDTNDTTDESAGIESSGGGVGTAKYDPSEQTVTIPLRKKIQKDISTGQEGSSEEEEFESNNNNFWPDLELTARLIEPKEIPKKWLHSVTDNNNVGEEEEDGGDDDLVEEVNDDDTVSSTTKPTNNNNPLLLPDHQQNNGDGYGFDNMFRNIFIDYCRSGLSEEMLMLRIDPESSSLEERRLERHSKEEKDFDFDRYLNDLDLTQDDYIYPMVMSYKPWWYKNKNNDDGDDEGEEEAEAEEEGVVELIADEMQLKLNVTATAATATTDNNSSGITPTTVGTKKKTVSTKKKKNDDSTSSSLSLFTDNEKLLLSTIPYPLLSTSTGVGERKYELWCGCRNSVSIYV</sequence>
<dbReference type="GO" id="GO:0051082">
    <property type="term" value="F:unfolded protein binding"/>
    <property type="evidence" value="ECO:0007669"/>
    <property type="project" value="TreeGrafter"/>
</dbReference>
<reference evidence="3 4" key="1">
    <citation type="submission" date="2016-09" db="EMBL/GenBank/DDBJ databases">
        <title>Extensive genetic diversity and differential bi-allelic expression allows diatom success in the polar Southern Ocean.</title>
        <authorList>
            <consortium name="DOE Joint Genome Institute"/>
            <person name="Mock T."/>
            <person name="Otillar R.P."/>
            <person name="Strauss J."/>
            <person name="Dupont C."/>
            <person name="Frickenhaus S."/>
            <person name="Maumus F."/>
            <person name="Mcmullan M."/>
            <person name="Sanges R."/>
            <person name="Schmutz J."/>
            <person name="Toseland A."/>
            <person name="Valas R."/>
            <person name="Veluchamy A."/>
            <person name="Ward B.J."/>
            <person name="Allen A."/>
            <person name="Barry K."/>
            <person name="Falciatore A."/>
            <person name="Ferrante M."/>
            <person name="Fortunato A.E."/>
            <person name="Gloeckner G."/>
            <person name="Gruber A."/>
            <person name="Hipkin R."/>
            <person name="Janech M."/>
            <person name="Kroth P."/>
            <person name="Leese F."/>
            <person name="Lindquist E."/>
            <person name="Lyon B.R."/>
            <person name="Martin J."/>
            <person name="Mayer C."/>
            <person name="Parker M."/>
            <person name="Quesneville H."/>
            <person name="Raymond J."/>
            <person name="Uhlig C."/>
            <person name="Valentin K.U."/>
            <person name="Worden A.Z."/>
            <person name="Armbrust E.V."/>
            <person name="Bowler C."/>
            <person name="Green B."/>
            <person name="Moulton V."/>
            <person name="Van Oosterhout C."/>
            <person name="Grigoriev I."/>
        </authorList>
    </citation>
    <scope>NUCLEOTIDE SEQUENCE [LARGE SCALE GENOMIC DNA]</scope>
    <source>
        <strain evidence="3 4">CCMP1102</strain>
    </source>
</reference>
<dbReference type="GO" id="GO:0005737">
    <property type="term" value="C:cytoplasm"/>
    <property type="evidence" value="ECO:0007669"/>
    <property type="project" value="TreeGrafter"/>
</dbReference>
<feature type="compositionally biased region" description="Basic residues" evidence="1">
    <location>
        <begin position="347"/>
        <end position="357"/>
    </location>
</feature>
<feature type="compositionally biased region" description="Low complexity" evidence="1">
    <location>
        <begin position="186"/>
        <end position="199"/>
    </location>
</feature>
<dbReference type="Proteomes" id="UP000095751">
    <property type="component" value="Unassembled WGS sequence"/>
</dbReference>
<evidence type="ECO:0000313" key="3">
    <source>
        <dbReference type="EMBL" id="OEU05779.1"/>
    </source>
</evidence>
<dbReference type="Pfam" id="PF21413">
    <property type="entry name" value="SHQ1-like_CS"/>
    <property type="match status" value="1"/>
</dbReference>
<proteinExistence type="predicted"/>
<feature type="region of interest" description="Disordered" evidence="1">
    <location>
        <begin position="154"/>
        <end position="199"/>
    </location>
</feature>
<feature type="region of interest" description="Disordered" evidence="1">
    <location>
        <begin position="332"/>
        <end position="367"/>
    </location>
</feature>
<dbReference type="GO" id="GO:0000493">
    <property type="term" value="P:box H/ACA snoRNP assembly"/>
    <property type="evidence" value="ECO:0007669"/>
    <property type="project" value="InterPro"/>
</dbReference>
<evidence type="ECO:0000259" key="2">
    <source>
        <dbReference type="PROSITE" id="PS51203"/>
    </source>
</evidence>
<dbReference type="PANTHER" id="PTHR12967">
    <property type="entry name" value="PROTEIN SHQ1 HOMOLOG"/>
    <property type="match status" value="1"/>
</dbReference>
<evidence type="ECO:0000256" key="1">
    <source>
        <dbReference type="SAM" id="MobiDB-lite"/>
    </source>
</evidence>
<feature type="domain" description="CS" evidence="2">
    <location>
        <begin position="2"/>
        <end position="136"/>
    </location>
</feature>
<dbReference type="PANTHER" id="PTHR12967:SF0">
    <property type="entry name" value="PROTEIN SHQ1 HOMOLOG"/>
    <property type="match status" value="1"/>
</dbReference>
<dbReference type="InterPro" id="IPR007052">
    <property type="entry name" value="CS_dom"/>
</dbReference>